<evidence type="ECO:0000256" key="1">
    <source>
        <dbReference type="SAM" id="MobiDB-lite"/>
    </source>
</evidence>
<accession>A0A804PRA2</accession>
<evidence type="ECO:0000313" key="3">
    <source>
        <dbReference type="Proteomes" id="UP000007305"/>
    </source>
</evidence>
<feature type="compositionally biased region" description="Basic residues" evidence="1">
    <location>
        <begin position="14"/>
        <end position="24"/>
    </location>
</feature>
<organism evidence="2 3">
    <name type="scientific">Zea mays</name>
    <name type="common">Maize</name>
    <dbReference type="NCBI Taxonomy" id="4577"/>
    <lineage>
        <taxon>Eukaryota</taxon>
        <taxon>Viridiplantae</taxon>
        <taxon>Streptophyta</taxon>
        <taxon>Embryophyta</taxon>
        <taxon>Tracheophyta</taxon>
        <taxon>Spermatophyta</taxon>
        <taxon>Magnoliopsida</taxon>
        <taxon>Liliopsida</taxon>
        <taxon>Poales</taxon>
        <taxon>Poaceae</taxon>
        <taxon>PACMAD clade</taxon>
        <taxon>Panicoideae</taxon>
        <taxon>Andropogonodae</taxon>
        <taxon>Andropogoneae</taxon>
        <taxon>Tripsacinae</taxon>
        <taxon>Zea</taxon>
    </lineage>
</organism>
<reference evidence="2" key="3">
    <citation type="submission" date="2021-05" db="UniProtKB">
        <authorList>
            <consortium name="EnsemblPlants"/>
        </authorList>
    </citation>
    <scope>IDENTIFICATION</scope>
    <source>
        <strain evidence="2">cv. B73</strain>
    </source>
</reference>
<keyword evidence="3" id="KW-1185">Reference proteome</keyword>
<reference evidence="3" key="1">
    <citation type="journal article" date="2009" name="Science">
        <title>The B73 maize genome: complexity, diversity, and dynamics.</title>
        <authorList>
            <person name="Schnable P.S."/>
            <person name="Ware D."/>
            <person name="Fulton R.S."/>
            <person name="Stein J.C."/>
            <person name="Wei F."/>
            <person name="Pasternak S."/>
            <person name="Liang C."/>
            <person name="Zhang J."/>
            <person name="Fulton L."/>
            <person name="Graves T.A."/>
            <person name="Minx P."/>
            <person name="Reily A.D."/>
            <person name="Courtney L."/>
            <person name="Kruchowski S.S."/>
            <person name="Tomlinson C."/>
            <person name="Strong C."/>
            <person name="Delehaunty K."/>
            <person name="Fronick C."/>
            <person name="Courtney B."/>
            <person name="Rock S.M."/>
            <person name="Belter E."/>
            <person name="Du F."/>
            <person name="Kim K."/>
            <person name="Abbott R.M."/>
            <person name="Cotton M."/>
            <person name="Levy A."/>
            <person name="Marchetto P."/>
            <person name="Ochoa K."/>
            <person name="Jackson S.M."/>
            <person name="Gillam B."/>
            <person name="Chen W."/>
            <person name="Yan L."/>
            <person name="Higginbotham J."/>
            <person name="Cardenas M."/>
            <person name="Waligorski J."/>
            <person name="Applebaum E."/>
            <person name="Phelps L."/>
            <person name="Falcone J."/>
            <person name="Kanchi K."/>
            <person name="Thane T."/>
            <person name="Scimone A."/>
            <person name="Thane N."/>
            <person name="Henke J."/>
            <person name="Wang T."/>
            <person name="Ruppert J."/>
            <person name="Shah N."/>
            <person name="Rotter K."/>
            <person name="Hodges J."/>
            <person name="Ingenthron E."/>
            <person name="Cordes M."/>
            <person name="Kohlberg S."/>
            <person name="Sgro J."/>
            <person name="Delgado B."/>
            <person name="Mead K."/>
            <person name="Chinwalla A."/>
            <person name="Leonard S."/>
            <person name="Crouse K."/>
            <person name="Collura K."/>
            <person name="Kudrna D."/>
            <person name="Currie J."/>
            <person name="He R."/>
            <person name="Angelova A."/>
            <person name="Rajasekar S."/>
            <person name="Mueller T."/>
            <person name="Lomeli R."/>
            <person name="Scara G."/>
            <person name="Ko A."/>
            <person name="Delaney K."/>
            <person name="Wissotski M."/>
            <person name="Lopez G."/>
            <person name="Campos D."/>
            <person name="Braidotti M."/>
            <person name="Ashley E."/>
            <person name="Golser W."/>
            <person name="Kim H."/>
            <person name="Lee S."/>
            <person name="Lin J."/>
            <person name="Dujmic Z."/>
            <person name="Kim W."/>
            <person name="Talag J."/>
            <person name="Zuccolo A."/>
            <person name="Fan C."/>
            <person name="Sebastian A."/>
            <person name="Kramer M."/>
            <person name="Spiegel L."/>
            <person name="Nascimento L."/>
            <person name="Zutavern T."/>
            <person name="Miller B."/>
            <person name="Ambroise C."/>
            <person name="Muller S."/>
            <person name="Spooner W."/>
            <person name="Narechania A."/>
            <person name="Ren L."/>
            <person name="Wei S."/>
            <person name="Kumari S."/>
            <person name="Faga B."/>
            <person name="Levy M.J."/>
            <person name="McMahan L."/>
            <person name="Van Buren P."/>
            <person name="Vaughn M.W."/>
            <person name="Ying K."/>
            <person name="Yeh C.-T."/>
            <person name="Emrich S.J."/>
            <person name="Jia Y."/>
            <person name="Kalyanaraman A."/>
            <person name="Hsia A.-P."/>
            <person name="Barbazuk W.B."/>
            <person name="Baucom R.S."/>
            <person name="Brutnell T.P."/>
            <person name="Carpita N.C."/>
            <person name="Chaparro C."/>
            <person name="Chia J.-M."/>
            <person name="Deragon J.-M."/>
            <person name="Estill J.C."/>
            <person name="Fu Y."/>
            <person name="Jeddeloh J.A."/>
            <person name="Han Y."/>
            <person name="Lee H."/>
            <person name="Li P."/>
            <person name="Lisch D.R."/>
            <person name="Liu S."/>
            <person name="Liu Z."/>
            <person name="Nagel D.H."/>
            <person name="McCann M.C."/>
            <person name="SanMiguel P."/>
            <person name="Myers A.M."/>
            <person name="Nettleton D."/>
            <person name="Nguyen J."/>
            <person name="Penning B.W."/>
            <person name="Ponnala L."/>
            <person name="Schneider K.L."/>
            <person name="Schwartz D.C."/>
            <person name="Sharma A."/>
            <person name="Soderlund C."/>
            <person name="Springer N.M."/>
            <person name="Sun Q."/>
            <person name="Wang H."/>
            <person name="Waterman M."/>
            <person name="Westerman R."/>
            <person name="Wolfgruber T.K."/>
            <person name="Yang L."/>
            <person name="Yu Y."/>
            <person name="Zhang L."/>
            <person name="Zhou S."/>
            <person name="Zhu Q."/>
            <person name="Bennetzen J.L."/>
            <person name="Dawe R.K."/>
            <person name="Jiang J."/>
            <person name="Jiang N."/>
            <person name="Presting G.G."/>
            <person name="Wessler S.R."/>
            <person name="Aluru S."/>
            <person name="Martienssen R.A."/>
            <person name="Clifton S.W."/>
            <person name="McCombie W.R."/>
            <person name="Wing R.A."/>
            <person name="Wilson R.K."/>
        </authorList>
    </citation>
    <scope>NUCLEOTIDE SEQUENCE [LARGE SCALE GENOMIC DNA]</scope>
    <source>
        <strain evidence="3">cv. B73</strain>
    </source>
</reference>
<feature type="region of interest" description="Disordered" evidence="1">
    <location>
        <begin position="1"/>
        <end position="33"/>
    </location>
</feature>
<evidence type="ECO:0000313" key="2">
    <source>
        <dbReference type="EnsemblPlants" id="Zm00001eb258150_P001"/>
    </source>
</evidence>
<reference evidence="2" key="2">
    <citation type="submission" date="2019-07" db="EMBL/GenBank/DDBJ databases">
        <authorList>
            <person name="Seetharam A."/>
            <person name="Woodhouse M."/>
            <person name="Cannon E."/>
        </authorList>
    </citation>
    <scope>NUCLEOTIDE SEQUENCE [LARGE SCALE GENOMIC DNA]</scope>
    <source>
        <strain evidence="2">cv. B73</strain>
    </source>
</reference>
<dbReference type="EnsemblPlants" id="Zm00001eb258150_T001">
    <property type="protein sequence ID" value="Zm00001eb258150_P001"/>
    <property type="gene ID" value="Zm00001eb258150"/>
</dbReference>
<dbReference type="InParanoid" id="A0A804PRA2"/>
<dbReference type="Proteomes" id="UP000007305">
    <property type="component" value="Chromosome 5"/>
</dbReference>
<dbReference type="Gramene" id="Zm00001eb258150_T001">
    <property type="protein sequence ID" value="Zm00001eb258150_P001"/>
    <property type="gene ID" value="Zm00001eb258150"/>
</dbReference>
<protein>
    <submittedName>
        <fullName evidence="2">Uncharacterized protein</fullName>
    </submittedName>
</protein>
<name>A0A804PRA2_MAIZE</name>
<dbReference type="AlphaFoldDB" id="A0A804PRA2"/>
<proteinExistence type="predicted"/>
<sequence>LAYAARGPAGQRSSLKHSSQRLRRGAPEHLGEHGGLLRRRHGRLPHPPQDLQLRLTLLPRAQPDAHLHLHREPRHSAHERPLFRVRVRVRGAVALATPPQIHQRKAGHEEKATGFGVLGLRLWAALLVLALVRVRERAAEVGALQAEEALHEALGEERVHHLLAAVVADAESEAERGA</sequence>